<comment type="function">
    <text evidence="8">Involved in transvection phenomena (= synapsis-dependent gene expression), where the synaptic pairing of chromosomes carrying genes with which zeste interacts influences the expression of these genes. Zeste binds to DNA and stimulates transcription from a nearby promoter.</text>
</comment>
<keyword evidence="6" id="KW-0805">Transcription regulation</keyword>
<feature type="region of interest" description="Disordered" evidence="10">
    <location>
        <begin position="379"/>
        <end position="411"/>
    </location>
</feature>
<dbReference type="RefSeq" id="XP_016842915.2">
    <property type="nucleotide sequence ID" value="XM_016987426.3"/>
</dbReference>
<proteinExistence type="predicted"/>
<dbReference type="GeneID" id="100115705"/>
<evidence type="ECO:0000256" key="8">
    <source>
        <dbReference type="ARBA" id="ARBA00025466"/>
    </source>
</evidence>
<keyword evidence="5" id="KW-0862">Zinc</keyword>
<dbReference type="Pfam" id="PF13923">
    <property type="entry name" value="zf-C3HC4_2"/>
    <property type="match status" value="1"/>
</dbReference>
<keyword evidence="4 9" id="KW-0863">Zinc-finger</keyword>
<dbReference type="InterPro" id="IPR001841">
    <property type="entry name" value="Znf_RING"/>
</dbReference>
<evidence type="ECO:0000313" key="12">
    <source>
        <dbReference type="EnsemblMetazoa" id="XP_016842915"/>
    </source>
</evidence>
<evidence type="ECO:0000256" key="4">
    <source>
        <dbReference type="ARBA" id="ARBA00022771"/>
    </source>
</evidence>
<dbReference type="InterPro" id="IPR028002">
    <property type="entry name" value="Myb_DNA-bind_5"/>
</dbReference>
<dbReference type="EnsemblMetazoa" id="XM_016987426">
    <property type="protein sequence ID" value="XP_016842915"/>
    <property type="gene ID" value="LOC100115705"/>
</dbReference>
<dbReference type="InterPro" id="IPR013083">
    <property type="entry name" value="Znf_RING/FYVE/PHD"/>
</dbReference>
<dbReference type="Gene3D" id="3.30.40.10">
    <property type="entry name" value="Zinc/RING finger domain, C3HC4 (zinc finger)"/>
    <property type="match status" value="1"/>
</dbReference>
<name>A0A7M7J216_NASVI</name>
<organism evidence="12 13">
    <name type="scientific">Nasonia vitripennis</name>
    <name type="common">Parasitic wasp</name>
    <dbReference type="NCBI Taxonomy" id="7425"/>
    <lineage>
        <taxon>Eukaryota</taxon>
        <taxon>Metazoa</taxon>
        <taxon>Ecdysozoa</taxon>
        <taxon>Arthropoda</taxon>
        <taxon>Hexapoda</taxon>
        <taxon>Insecta</taxon>
        <taxon>Pterygota</taxon>
        <taxon>Neoptera</taxon>
        <taxon>Endopterygota</taxon>
        <taxon>Hymenoptera</taxon>
        <taxon>Apocrita</taxon>
        <taxon>Proctotrupomorpha</taxon>
        <taxon>Chalcidoidea</taxon>
        <taxon>Pteromalidae</taxon>
        <taxon>Pteromalinae</taxon>
        <taxon>Nasonia</taxon>
    </lineage>
</organism>
<evidence type="ECO:0000256" key="5">
    <source>
        <dbReference type="ARBA" id="ARBA00022833"/>
    </source>
</evidence>
<dbReference type="SMART" id="SM00184">
    <property type="entry name" value="RING"/>
    <property type="match status" value="1"/>
</dbReference>
<dbReference type="SUPFAM" id="SSF57850">
    <property type="entry name" value="RING/U-box"/>
    <property type="match status" value="1"/>
</dbReference>
<feature type="region of interest" description="Disordered" evidence="10">
    <location>
        <begin position="480"/>
        <end position="503"/>
    </location>
</feature>
<keyword evidence="3" id="KW-0479">Metal-binding</keyword>
<dbReference type="OrthoDB" id="6105938at2759"/>
<dbReference type="SMR" id="A0A7M7J216"/>
<evidence type="ECO:0000256" key="10">
    <source>
        <dbReference type="SAM" id="MobiDB-lite"/>
    </source>
</evidence>
<dbReference type="InterPro" id="IPR017907">
    <property type="entry name" value="Znf_RING_CS"/>
</dbReference>
<dbReference type="PROSITE" id="PS50089">
    <property type="entry name" value="ZF_RING_2"/>
    <property type="match status" value="1"/>
</dbReference>
<evidence type="ECO:0000256" key="9">
    <source>
        <dbReference type="PROSITE-ProRule" id="PRU00175"/>
    </source>
</evidence>
<dbReference type="PANTHER" id="PTHR12109">
    <property type="entry name" value="RING FINGER PROTEIN 141-RELATED"/>
    <property type="match status" value="1"/>
</dbReference>
<dbReference type="Proteomes" id="UP000002358">
    <property type="component" value="Chromosome 5"/>
</dbReference>
<keyword evidence="13" id="KW-1185">Reference proteome</keyword>
<evidence type="ECO:0000313" key="13">
    <source>
        <dbReference type="Proteomes" id="UP000002358"/>
    </source>
</evidence>
<evidence type="ECO:0000256" key="2">
    <source>
        <dbReference type="ARBA" id="ARBA00016807"/>
    </source>
</evidence>
<dbReference type="AlphaFoldDB" id="A0A7M7J216"/>
<protein>
    <recommendedName>
        <fullName evidence="2">Regulatory protein zeste</fullName>
    </recommendedName>
</protein>
<dbReference type="InParanoid" id="A0A7M7J216"/>
<feature type="domain" description="RING-type" evidence="11">
    <location>
        <begin position="517"/>
        <end position="556"/>
    </location>
</feature>
<evidence type="ECO:0000256" key="7">
    <source>
        <dbReference type="ARBA" id="ARBA00023163"/>
    </source>
</evidence>
<comment type="subunit">
    <text evidence="1">Self-associates forming complexes of several hundred monomers.</text>
</comment>
<dbReference type="InterPro" id="IPR047126">
    <property type="entry name" value="RNF141-like"/>
</dbReference>
<dbReference type="PROSITE" id="PS00518">
    <property type="entry name" value="ZF_RING_1"/>
    <property type="match status" value="1"/>
</dbReference>
<feature type="region of interest" description="Disordered" evidence="10">
    <location>
        <begin position="344"/>
        <end position="364"/>
    </location>
</feature>
<evidence type="ECO:0000259" key="11">
    <source>
        <dbReference type="PROSITE" id="PS50089"/>
    </source>
</evidence>
<evidence type="ECO:0000256" key="6">
    <source>
        <dbReference type="ARBA" id="ARBA00023015"/>
    </source>
</evidence>
<evidence type="ECO:0000256" key="3">
    <source>
        <dbReference type="ARBA" id="ARBA00022723"/>
    </source>
</evidence>
<evidence type="ECO:0000256" key="1">
    <source>
        <dbReference type="ARBA" id="ARBA00011764"/>
    </source>
</evidence>
<sequence>MAPRPGRTRVWNRMSNIQMETLITYMEQHTLFARGQIPKLGSQGQVKYRKMWMELCTTLNGMGPCITDVKGWQEKWTRMRLSAKSQKTQFNRAWNKTGHDEQTIVLSSNNERISGIFGKYGSGVNIGRELGFSKCTWVRKTSQEAPTCPRTCDDELDWLEDFHSVCFRVSPIFQEIPKHMEYFMKIFDENRCSSIFLAMQRKKGKGKQPIQKPSLSQMLALVDVIERHLEIVLDHPGDDTNHATWEVVALFANKADEDGVQKNGKSWRKTWCDLILSAKQNVYLVEQNIRQNPLPDHHMKAIQIVTRAEQVKSFSARRTQVQQNNAVVSRRLSSSSALKRARMEGNPAGFGDEDGPSTSSGYRSATSYVNRHLPTAALPTAAQPSSPWSTNNAGTTTATTTSSSNMCSNSTAGTTAAAEKSSAFIKAFDSKIKELVDVLAAQFISCFEQQNVLLQNCFAKQNELLLKIQTNDLVNDAAQDDEDEVPLPDNPQPSSPRNAPVVEEETEETEYTIQEKCPICLDVLTRPAIIPRCAHVFCYECIYEWVDKELECPLCRIIINTFDIAELP</sequence>
<dbReference type="GO" id="GO:0008270">
    <property type="term" value="F:zinc ion binding"/>
    <property type="evidence" value="ECO:0007669"/>
    <property type="project" value="UniProtKB-KW"/>
</dbReference>
<dbReference type="Pfam" id="PF13873">
    <property type="entry name" value="Myb_DNA-bind_5"/>
    <property type="match status" value="1"/>
</dbReference>
<reference evidence="12" key="1">
    <citation type="submission" date="2021-01" db="UniProtKB">
        <authorList>
            <consortium name="EnsemblMetazoa"/>
        </authorList>
    </citation>
    <scope>IDENTIFICATION</scope>
</reference>
<keyword evidence="7" id="KW-0804">Transcription</keyword>
<dbReference type="KEGG" id="nvi:100115705"/>
<accession>A0A7M7J216</accession>